<reference evidence="13" key="1">
    <citation type="submission" date="2019-05" db="EMBL/GenBank/DDBJ databases">
        <title>Complete genome sequencing of Absiella argi strain JCM 30884.</title>
        <authorList>
            <person name="Sakamoto M."/>
            <person name="Murakami T."/>
            <person name="Mori H."/>
        </authorList>
    </citation>
    <scope>NUCLEOTIDE SEQUENCE [LARGE SCALE GENOMIC DNA]</scope>
    <source>
        <strain evidence="13">JCM 30884</strain>
    </source>
</reference>
<dbReference type="InterPro" id="IPR000312">
    <property type="entry name" value="Glycosyl_Trfase_fam3"/>
</dbReference>
<dbReference type="PANTHER" id="PTHR10515">
    <property type="entry name" value="THYMIDINE PHOSPHORYLASE"/>
    <property type="match status" value="1"/>
</dbReference>
<dbReference type="InterPro" id="IPR018090">
    <property type="entry name" value="Pyrmidine_PPas_bac/euk"/>
</dbReference>
<dbReference type="Pfam" id="PF00591">
    <property type="entry name" value="Glycos_transf_3"/>
    <property type="match status" value="1"/>
</dbReference>
<dbReference type="SMART" id="SM00941">
    <property type="entry name" value="PYNP_C"/>
    <property type="match status" value="1"/>
</dbReference>
<dbReference type="PIRSF" id="PIRSF000478">
    <property type="entry name" value="TP_PyNP"/>
    <property type="match status" value="1"/>
</dbReference>
<dbReference type="InterPro" id="IPR036320">
    <property type="entry name" value="Glycosyl_Trfase_fam3_N_dom_sf"/>
</dbReference>
<feature type="domain" description="Pyrimidine nucleoside phosphorylase C-terminal" evidence="11">
    <location>
        <begin position="345"/>
        <end position="418"/>
    </location>
</feature>
<name>A0A6N4TGY4_9FIRM</name>
<evidence type="ECO:0000256" key="8">
    <source>
        <dbReference type="ARBA" id="ARBA00022679"/>
    </source>
</evidence>
<dbReference type="Gene3D" id="1.20.970.10">
    <property type="entry name" value="Transferase, Pyrimidine Nucleoside Phosphorylase, Chain C"/>
    <property type="match status" value="1"/>
</dbReference>
<sequence>MRFVDIIEKKKEGQALSKEEIHFFIDGYVKEEIPDYQVSALLMAICFQGMNEQETAWLCEEMLYSGDVMDLSAIKGVKCDKHSTGGVGDKTSLSLAPMVAACGVKVAKMSGRGLGHTGGTLDKAESISGFQVNLSEEEFFKQVNDIGLAIIGQTKSLVPADKKLYALRDVTATVNSIPLIASSIMSKKLASGADTILLDVKFGEGAFMETSEKAEELANCMISIGKYFHKDVRVIISNMNQPLGNAIGNALEVKEAIATLQGNGPKDFVELCLEAGSIMLLQAKAAFSKEQARAMLKETLQNGKAYEKLVEMVKAQHGDVEQIYHPELLPQAEHVIEITSKEEGYVKELHALQLGLLAMRLGAGRMVKEDVVDPSVGIVLHKKDGDYVQKGESLASVHTKQNLDEDWLKDFYDSFVFSKNKVDEKPLIYKIIEE</sequence>
<evidence type="ECO:0000256" key="10">
    <source>
        <dbReference type="ARBA" id="ARBA00048525"/>
    </source>
</evidence>
<dbReference type="Gene3D" id="3.90.1170.30">
    <property type="entry name" value="Pyrimidine nucleoside phosphorylase-like, C-terminal domain"/>
    <property type="match status" value="1"/>
</dbReference>
<dbReference type="InterPro" id="IPR013102">
    <property type="entry name" value="PYNP_C"/>
</dbReference>
<dbReference type="KEGG" id="aarg:Aargi30884_06370"/>
<dbReference type="SUPFAM" id="SSF52418">
    <property type="entry name" value="Nucleoside phosphorylase/phosphoribosyltransferase catalytic domain"/>
    <property type="match status" value="1"/>
</dbReference>
<dbReference type="SUPFAM" id="SSF47648">
    <property type="entry name" value="Nucleoside phosphorylase/phosphoribosyltransferase N-terminal domain"/>
    <property type="match status" value="1"/>
</dbReference>
<comment type="catalytic activity">
    <reaction evidence="1">
        <text>2'-deoxyuridine + phosphate = 2-deoxy-alpha-D-ribose 1-phosphate + uracil</text>
        <dbReference type="Rhea" id="RHEA:22824"/>
        <dbReference type="ChEBI" id="CHEBI:16450"/>
        <dbReference type="ChEBI" id="CHEBI:17568"/>
        <dbReference type="ChEBI" id="CHEBI:43474"/>
        <dbReference type="ChEBI" id="CHEBI:57259"/>
        <dbReference type="EC" id="2.4.2.2"/>
    </reaction>
</comment>
<evidence type="ECO:0000256" key="4">
    <source>
        <dbReference type="ARBA" id="ARBA00011738"/>
    </source>
</evidence>
<dbReference type="InterPro" id="IPR035902">
    <property type="entry name" value="Nuc_phospho_transferase"/>
</dbReference>
<proteinExistence type="inferred from homology"/>
<dbReference type="GO" id="GO:0006213">
    <property type="term" value="P:pyrimidine nucleoside metabolic process"/>
    <property type="evidence" value="ECO:0007669"/>
    <property type="project" value="InterPro"/>
</dbReference>
<dbReference type="GO" id="GO:0004645">
    <property type="term" value="F:1,4-alpha-oligoglucan phosphorylase activity"/>
    <property type="evidence" value="ECO:0007669"/>
    <property type="project" value="InterPro"/>
</dbReference>
<dbReference type="EMBL" id="AP019695">
    <property type="protein sequence ID" value="BBK21734.1"/>
    <property type="molecule type" value="Genomic_DNA"/>
</dbReference>
<accession>A0A6N4TGY4</accession>
<evidence type="ECO:0000259" key="11">
    <source>
        <dbReference type="SMART" id="SM00941"/>
    </source>
</evidence>
<dbReference type="PANTHER" id="PTHR10515:SF0">
    <property type="entry name" value="THYMIDINE PHOSPHORYLASE"/>
    <property type="match status" value="1"/>
</dbReference>
<evidence type="ECO:0000256" key="2">
    <source>
        <dbReference type="ARBA" id="ARBA00003877"/>
    </source>
</evidence>
<dbReference type="Gene3D" id="3.40.1030.10">
    <property type="entry name" value="Nucleoside phosphorylase/phosphoribosyltransferase catalytic domain"/>
    <property type="match status" value="1"/>
</dbReference>
<evidence type="ECO:0000256" key="7">
    <source>
        <dbReference type="ARBA" id="ARBA00022676"/>
    </source>
</evidence>
<evidence type="ECO:0000256" key="9">
    <source>
        <dbReference type="ARBA" id="ARBA00048453"/>
    </source>
</evidence>
<gene>
    <name evidence="12" type="primary">pdp</name>
    <name evidence="12" type="ORF">Aargi30884_06370</name>
</gene>
<dbReference type="RefSeq" id="WP_163051509.1">
    <property type="nucleotide sequence ID" value="NZ_AP019695.1"/>
</dbReference>
<evidence type="ECO:0000256" key="5">
    <source>
        <dbReference type="ARBA" id="ARBA00011889"/>
    </source>
</evidence>
<dbReference type="InterPro" id="IPR036566">
    <property type="entry name" value="PYNP-like_C_sf"/>
</dbReference>
<dbReference type="NCBIfam" id="NF004747">
    <property type="entry name" value="PRK06078.1"/>
    <property type="match status" value="1"/>
</dbReference>
<dbReference type="Pfam" id="PF02885">
    <property type="entry name" value="Glycos_trans_3N"/>
    <property type="match status" value="1"/>
</dbReference>
<dbReference type="AlphaFoldDB" id="A0A6N4TGY4"/>
<dbReference type="GO" id="GO:0009032">
    <property type="term" value="F:thymidine phosphorylase activity"/>
    <property type="evidence" value="ECO:0007669"/>
    <property type="project" value="TreeGrafter"/>
</dbReference>
<dbReference type="EC" id="2.4.2.2" evidence="5"/>
<dbReference type="GO" id="GO:0005829">
    <property type="term" value="C:cytosol"/>
    <property type="evidence" value="ECO:0007669"/>
    <property type="project" value="TreeGrafter"/>
</dbReference>
<comment type="similarity">
    <text evidence="3">Belongs to the thymidine/pyrimidine-nucleoside phosphorylase family.</text>
</comment>
<evidence type="ECO:0000313" key="12">
    <source>
        <dbReference type="EMBL" id="BBK21734.1"/>
    </source>
</evidence>
<dbReference type="NCBIfam" id="TIGR02644">
    <property type="entry name" value="Y_phosphoryl"/>
    <property type="match status" value="1"/>
</dbReference>
<comment type="catalytic activity">
    <reaction evidence="9">
        <text>uridine + phosphate = alpha-D-ribose 1-phosphate + uracil</text>
        <dbReference type="Rhea" id="RHEA:24388"/>
        <dbReference type="ChEBI" id="CHEBI:16704"/>
        <dbReference type="ChEBI" id="CHEBI:17568"/>
        <dbReference type="ChEBI" id="CHEBI:43474"/>
        <dbReference type="ChEBI" id="CHEBI:57720"/>
        <dbReference type="EC" id="2.4.2.2"/>
    </reaction>
</comment>
<dbReference type="Pfam" id="PF07831">
    <property type="entry name" value="PYNP_C"/>
    <property type="match status" value="1"/>
</dbReference>
<comment type="catalytic activity">
    <reaction evidence="10">
        <text>thymidine + phosphate = 2-deoxy-alpha-D-ribose 1-phosphate + thymine</text>
        <dbReference type="Rhea" id="RHEA:16037"/>
        <dbReference type="ChEBI" id="CHEBI:17748"/>
        <dbReference type="ChEBI" id="CHEBI:17821"/>
        <dbReference type="ChEBI" id="CHEBI:43474"/>
        <dbReference type="ChEBI" id="CHEBI:57259"/>
        <dbReference type="EC" id="2.4.2.2"/>
    </reaction>
</comment>
<keyword evidence="13" id="KW-1185">Reference proteome</keyword>
<dbReference type="SUPFAM" id="SSF54680">
    <property type="entry name" value="Pyrimidine nucleoside phosphorylase C-terminal domain"/>
    <property type="match status" value="1"/>
</dbReference>
<dbReference type="GO" id="GO:0006206">
    <property type="term" value="P:pyrimidine nucleobase metabolic process"/>
    <property type="evidence" value="ECO:0007669"/>
    <property type="project" value="InterPro"/>
</dbReference>
<dbReference type="InterPro" id="IPR000053">
    <property type="entry name" value="Thymidine/pyrmidine_PPase"/>
</dbReference>
<dbReference type="NCBIfam" id="NF004490">
    <property type="entry name" value="PRK05820.1"/>
    <property type="match status" value="1"/>
</dbReference>
<evidence type="ECO:0000256" key="6">
    <source>
        <dbReference type="ARBA" id="ARBA00014680"/>
    </source>
</evidence>
<evidence type="ECO:0000256" key="3">
    <source>
        <dbReference type="ARBA" id="ARBA00006915"/>
    </source>
</evidence>
<evidence type="ECO:0000313" key="13">
    <source>
        <dbReference type="Proteomes" id="UP000464754"/>
    </source>
</evidence>
<dbReference type="FunFam" id="3.40.1030.10:FF:000003">
    <property type="entry name" value="Pyrimidine-nucleoside phosphorylase"/>
    <property type="match status" value="1"/>
</dbReference>
<comment type="function">
    <text evidence="2">Catalyzes phosphorolysis of the pyrimidine nucleosides uridine, thymidine and 2'-deoxyuridine with the formation of the corresponding pyrimidine base and ribose-1-phosphate.</text>
</comment>
<protein>
    <recommendedName>
        <fullName evidence="6">Pyrimidine-nucleoside phosphorylase</fullName>
        <ecNumber evidence="5">2.4.2.2</ecNumber>
    </recommendedName>
</protein>
<keyword evidence="7" id="KW-0328">Glycosyltransferase</keyword>
<organism evidence="12 13">
    <name type="scientific">Amedibacterium intestinale</name>
    <dbReference type="NCBI Taxonomy" id="2583452"/>
    <lineage>
        <taxon>Bacteria</taxon>
        <taxon>Bacillati</taxon>
        <taxon>Bacillota</taxon>
        <taxon>Erysipelotrichia</taxon>
        <taxon>Erysipelotrichales</taxon>
        <taxon>Erysipelotrichaceae</taxon>
        <taxon>Amedibacterium</taxon>
    </lineage>
</organism>
<dbReference type="Proteomes" id="UP000464754">
    <property type="component" value="Chromosome"/>
</dbReference>
<dbReference type="InterPro" id="IPR017459">
    <property type="entry name" value="Glycosyl_Trfase_fam3_N_dom"/>
</dbReference>
<keyword evidence="8" id="KW-0808">Transferase</keyword>
<comment type="subunit">
    <text evidence="4">Homodimer.</text>
</comment>
<evidence type="ECO:0000256" key="1">
    <source>
        <dbReference type="ARBA" id="ARBA00001066"/>
    </source>
</evidence>